<keyword evidence="2" id="KW-0812">Transmembrane</keyword>
<name>A0A9W6WGF0_CANBO</name>
<dbReference type="InterPro" id="IPR029069">
    <property type="entry name" value="HotDog_dom_sf"/>
</dbReference>
<evidence type="ECO:0000313" key="3">
    <source>
        <dbReference type="EMBL" id="GME68236.1"/>
    </source>
</evidence>
<proteinExistence type="inferred from homology"/>
<dbReference type="Pfam" id="PF13279">
    <property type="entry name" value="4HBT_2"/>
    <property type="match status" value="1"/>
</dbReference>
<dbReference type="AlphaFoldDB" id="A0A9W6WGF0"/>
<dbReference type="EMBL" id="BSXN01000360">
    <property type="protein sequence ID" value="GME68236.1"/>
    <property type="molecule type" value="Genomic_DNA"/>
</dbReference>
<accession>A0A9W6WGF0</accession>
<sequence length="262" mass="31037">MGILSILSYGTLIFIGLSSYKYLPFVYFLRFYRLPLKYLYLQKPKDVIVDKVFLQKFSENFSEFEVFKKTKRSTYCSILECDMYFHKTNSSYFVEMDLARSELFSRNLKQFFWYYQDLKSNHGGNVDKKDDDNKKKDQTRKFSTKNGGLLHWPYVALGTVSTSFLKEIKPFEKYYTESRVLTWDSKWFYILTVFKLTNSDRVVAIGVAKLVFKDGRKTIPPKEILEICNLLNDKVEKIRLNNLKFVNNYTDQSVLTEIDFGI</sequence>
<dbReference type="SUPFAM" id="SSF54637">
    <property type="entry name" value="Thioesterase/thiol ester dehydrase-isomerase"/>
    <property type="match status" value="1"/>
</dbReference>
<reference evidence="3" key="1">
    <citation type="submission" date="2023-04" db="EMBL/GenBank/DDBJ databases">
        <title>Candida boidinii NBRC 10035.</title>
        <authorList>
            <person name="Ichikawa N."/>
            <person name="Sato H."/>
            <person name="Tonouchi N."/>
        </authorList>
    </citation>
    <scope>NUCLEOTIDE SEQUENCE</scope>
    <source>
        <strain evidence="3">NBRC 10035</strain>
    </source>
</reference>
<dbReference type="PANTHER" id="PTHR12475:SF4">
    <property type="entry name" value="PROTEIN THEM6"/>
    <property type="match status" value="1"/>
</dbReference>
<feature type="transmembrane region" description="Helical" evidence="2">
    <location>
        <begin position="6"/>
        <end position="29"/>
    </location>
</feature>
<comment type="caution">
    <text evidence="3">The sequence shown here is derived from an EMBL/GenBank/DDBJ whole genome shotgun (WGS) entry which is preliminary data.</text>
</comment>
<organism evidence="3 4">
    <name type="scientific">Candida boidinii</name>
    <name type="common">Yeast</name>
    <dbReference type="NCBI Taxonomy" id="5477"/>
    <lineage>
        <taxon>Eukaryota</taxon>
        <taxon>Fungi</taxon>
        <taxon>Dikarya</taxon>
        <taxon>Ascomycota</taxon>
        <taxon>Saccharomycotina</taxon>
        <taxon>Pichiomycetes</taxon>
        <taxon>Pichiales</taxon>
        <taxon>Pichiaceae</taxon>
        <taxon>Ogataea</taxon>
        <taxon>Ogataea/Candida clade</taxon>
    </lineage>
</organism>
<evidence type="ECO:0000313" key="4">
    <source>
        <dbReference type="Proteomes" id="UP001165120"/>
    </source>
</evidence>
<keyword evidence="4" id="KW-1185">Reference proteome</keyword>
<keyword evidence="2" id="KW-0472">Membrane</keyword>
<dbReference type="Proteomes" id="UP001165120">
    <property type="component" value="Unassembled WGS sequence"/>
</dbReference>
<dbReference type="CDD" id="cd00586">
    <property type="entry name" value="4HBT"/>
    <property type="match status" value="1"/>
</dbReference>
<comment type="similarity">
    <text evidence="1">Belongs to the lcsJ thioesterase family.</text>
</comment>
<dbReference type="InterPro" id="IPR051490">
    <property type="entry name" value="THEM6_lcsJ_thioesterase"/>
</dbReference>
<evidence type="ECO:0000256" key="2">
    <source>
        <dbReference type="SAM" id="Phobius"/>
    </source>
</evidence>
<gene>
    <name evidence="3" type="ORF">Cboi02_000149900</name>
</gene>
<dbReference type="Gene3D" id="3.10.129.10">
    <property type="entry name" value="Hotdog Thioesterase"/>
    <property type="match status" value="1"/>
</dbReference>
<dbReference type="PANTHER" id="PTHR12475">
    <property type="match status" value="1"/>
</dbReference>
<protein>
    <submittedName>
        <fullName evidence="3">Unnamed protein product</fullName>
    </submittedName>
</protein>
<keyword evidence="2" id="KW-1133">Transmembrane helix</keyword>
<evidence type="ECO:0000256" key="1">
    <source>
        <dbReference type="ARBA" id="ARBA00038476"/>
    </source>
</evidence>